<organism evidence="10">
    <name type="scientific">Candidatus Methanophagaceae archaeon ANME-1 ERB6</name>
    <dbReference type="NCBI Taxonomy" id="2759912"/>
    <lineage>
        <taxon>Archaea</taxon>
        <taxon>Methanobacteriati</taxon>
        <taxon>Methanobacteriota</taxon>
        <taxon>Stenosarchaea group</taxon>
        <taxon>Methanomicrobia</taxon>
        <taxon>Candidatus Methanophagales</taxon>
        <taxon>Candidatus Methanophagaceae</taxon>
    </lineage>
</organism>
<dbReference type="InterPro" id="IPR006134">
    <property type="entry name" value="DNA-dir_DNA_pol_B_multi_dom"/>
</dbReference>
<keyword evidence="4 7" id="KW-0239">DNA-directed DNA polymerase</keyword>
<keyword evidence="3 7" id="KW-0548">Nucleotidyltransferase</keyword>
<dbReference type="PROSITE" id="PS00116">
    <property type="entry name" value="DNA_POLYMERASE_B"/>
    <property type="match status" value="1"/>
</dbReference>
<dbReference type="GO" id="GO:0000166">
    <property type="term" value="F:nucleotide binding"/>
    <property type="evidence" value="ECO:0007669"/>
    <property type="project" value="InterPro"/>
</dbReference>
<comment type="catalytic activity">
    <reaction evidence="6 7">
        <text>DNA(n) + a 2'-deoxyribonucleoside 5'-triphosphate = DNA(n+1) + diphosphate</text>
        <dbReference type="Rhea" id="RHEA:22508"/>
        <dbReference type="Rhea" id="RHEA-COMP:17339"/>
        <dbReference type="Rhea" id="RHEA-COMP:17340"/>
        <dbReference type="ChEBI" id="CHEBI:33019"/>
        <dbReference type="ChEBI" id="CHEBI:61560"/>
        <dbReference type="ChEBI" id="CHEBI:173112"/>
        <dbReference type="EC" id="2.7.7.7"/>
    </reaction>
</comment>
<dbReference type="InterPro" id="IPR023211">
    <property type="entry name" value="DNA_pol_palm_dom_sf"/>
</dbReference>
<dbReference type="EMBL" id="MT631549">
    <property type="protein sequence ID" value="QNO53703.1"/>
    <property type="molecule type" value="Genomic_DNA"/>
</dbReference>
<protein>
    <recommendedName>
        <fullName evidence="7">DNA polymerase</fullName>
        <ecNumber evidence="7">2.7.7.7</ecNumber>
    </recommendedName>
</protein>
<feature type="domain" description="DNA-directed DNA polymerase family B exonuclease" evidence="9">
    <location>
        <begin position="9"/>
        <end position="98"/>
    </location>
</feature>
<evidence type="ECO:0000256" key="5">
    <source>
        <dbReference type="ARBA" id="ARBA00023125"/>
    </source>
</evidence>
<evidence type="ECO:0000259" key="8">
    <source>
        <dbReference type="Pfam" id="PF00136"/>
    </source>
</evidence>
<dbReference type="InterPro" id="IPR042087">
    <property type="entry name" value="DNA_pol_B_thumb"/>
</dbReference>
<dbReference type="InterPro" id="IPR043502">
    <property type="entry name" value="DNA/RNA_pol_sf"/>
</dbReference>
<dbReference type="SUPFAM" id="SSF56672">
    <property type="entry name" value="DNA/RNA polymerases"/>
    <property type="match status" value="1"/>
</dbReference>
<evidence type="ECO:0000256" key="7">
    <source>
        <dbReference type="RuleBase" id="RU000442"/>
    </source>
</evidence>
<evidence type="ECO:0000256" key="3">
    <source>
        <dbReference type="ARBA" id="ARBA00022695"/>
    </source>
</evidence>
<dbReference type="Gene3D" id="1.10.132.60">
    <property type="entry name" value="DNA polymerase family B, C-terminal domain"/>
    <property type="match status" value="1"/>
</dbReference>
<keyword evidence="2 7" id="KW-0808">Transferase</keyword>
<sequence length="622" mass="70405">MMEEEGWTEKGDKKVITDFLNFVAQFQPDVIVGYNSDAFDWQYIRERAKMHRIRLTVGADGSTVQYDKERGGALPGVNITGRLNVDLFKLAKRDLDSVKVKKLENVAEYLGVMKKSERVNLTPREITDYWVDASPSSAVRQQLYEYAKADAVSTLGIAEKMLPLQIELSKMIGYPLDEVAKMGRGRQVEAFLTAEAFKKGELVPPKRGAEKTFEGGFVLPPEKGLHENVIALDFSSMYPTIMISFNISPDTFVESRGVGAEPESNLHIAPEVGYAFRKTPDGFFKRIMSDLIARRRAIKAEMKKHDKNSDQYRLLDIQQQSIKILTNSFYGYTGWSAAKFYKRECAEATTAWGRHFIKRTVEVAEKLGFEVIYGDTDSIFAKLPLTPGAAGKEEDIKAATWEKAREVSARISEELPLELEIQDFFKAIFFTGKKKRYAALTDKGEIIVRGLEVRRGDWCELAKEVQTEVIELILKQKDPEAAAKYAKNAIQDVKEGKISVDKLTIYKTLTRKISSYETKQAHVMAAERALISSSRIVYEVGSKIPYVIIKGAGKTSDRAFPVDVIERSEGDEITAEGRTYQVDSSYYVQHQLIPVAHRVLQLFGYDRSSFDDMRQKTLGHWF</sequence>
<dbReference type="InterPro" id="IPR036397">
    <property type="entry name" value="RNaseH_sf"/>
</dbReference>
<dbReference type="PANTHER" id="PTHR10322:SF23">
    <property type="entry name" value="DNA POLYMERASE DELTA CATALYTIC SUBUNIT"/>
    <property type="match status" value="1"/>
</dbReference>
<dbReference type="GO" id="GO:0003887">
    <property type="term" value="F:DNA-directed DNA polymerase activity"/>
    <property type="evidence" value="ECO:0007669"/>
    <property type="project" value="UniProtKB-KW"/>
</dbReference>
<keyword evidence="7" id="KW-0235">DNA replication</keyword>
<dbReference type="Gene3D" id="1.10.287.690">
    <property type="entry name" value="Helix hairpin bin"/>
    <property type="match status" value="1"/>
</dbReference>
<accession>A0A7G9Z0B9</accession>
<gene>
    <name evidence="10" type="primary">pol</name>
    <name evidence="10" type="ORF">ONPGGGGH_00001</name>
</gene>
<dbReference type="InterPro" id="IPR017964">
    <property type="entry name" value="DNA-dir_DNA_pol_B_CS"/>
</dbReference>
<evidence type="ECO:0000256" key="1">
    <source>
        <dbReference type="ARBA" id="ARBA00005755"/>
    </source>
</evidence>
<evidence type="ECO:0000256" key="4">
    <source>
        <dbReference type="ARBA" id="ARBA00022932"/>
    </source>
</evidence>
<dbReference type="GO" id="GO:0003677">
    <property type="term" value="F:DNA binding"/>
    <property type="evidence" value="ECO:0007669"/>
    <property type="project" value="UniProtKB-KW"/>
</dbReference>
<reference evidence="10" key="1">
    <citation type="submission" date="2020-06" db="EMBL/GenBank/DDBJ databases">
        <title>Unique genomic features of the anaerobic methanotrophic archaea.</title>
        <authorList>
            <person name="Chadwick G.L."/>
            <person name="Skennerton C.T."/>
            <person name="Laso-Perez R."/>
            <person name="Leu A.O."/>
            <person name="Speth D.R."/>
            <person name="Yu H."/>
            <person name="Morgan-Lang C."/>
            <person name="Hatzenpichler R."/>
            <person name="Goudeau D."/>
            <person name="Malmstrom R."/>
            <person name="Brazelton W.J."/>
            <person name="Woyke T."/>
            <person name="Hallam S.J."/>
            <person name="Tyson G.W."/>
            <person name="Wegener G."/>
            <person name="Boetius A."/>
            <person name="Orphan V."/>
        </authorList>
    </citation>
    <scope>NUCLEOTIDE SEQUENCE</scope>
</reference>
<dbReference type="NCBIfam" id="TIGR00592">
    <property type="entry name" value="pol2"/>
    <property type="match status" value="1"/>
</dbReference>
<dbReference type="InterPro" id="IPR006133">
    <property type="entry name" value="DNA-dir_DNA_pol_B_exonuc"/>
</dbReference>
<proteinExistence type="inferred from homology"/>
<comment type="similarity">
    <text evidence="1 7">Belongs to the DNA polymerase type-B family.</text>
</comment>
<dbReference type="Gene3D" id="3.90.1600.10">
    <property type="entry name" value="Palm domain of DNA polymerase"/>
    <property type="match status" value="1"/>
</dbReference>
<evidence type="ECO:0000259" key="9">
    <source>
        <dbReference type="Pfam" id="PF03104"/>
    </source>
</evidence>
<dbReference type="PRINTS" id="PR00106">
    <property type="entry name" value="DNAPOLB"/>
</dbReference>
<dbReference type="EC" id="2.7.7.7" evidence="7"/>
<evidence type="ECO:0000256" key="2">
    <source>
        <dbReference type="ARBA" id="ARBA00022679"/>
    </source>
</evidence>
<dbReference type="GO" id="GO:0006261">
    <property type="term" value="P:DNA-templated DNA replication"/>
    <property type="evidence" value="ECO:0007669"/>
    <property type="project" value="TreeGrafter"/>
</dbReference>
<dbReference type="InterPro" id="IPR050240">
    <property type="entry name" value="DNA_pol_type-B"/>
</dbReference>
<dbReference type="SUPFAM" id="SSF53098">
    <property type="entry name" value="Ribonuclease H-like"/>
    <property type="match status" value="1"/>
</dbReference>
<keyword evidence="5 7" id="KW-0238">DNA-binding</keyword>
<dbReference type="InterPro" id="IPR006172">
    <property type="entry name" value="DNA-dir_DNA_pol_B"/>
</dbReference>
<feature type="domain" description="DNA-directed DNA polymerase family B multifunctional" evidence="8">
    <location>
        <begin position="177"/>
        <end position="601"/>
    </location>
</feature>
<dbReference type="AlphaFoldDB" id="A0A7G9Z0B9"/>
<name>A0A7G9Z0B9_9EURY</name>
<evidence type="ECO:0000313" key="10">
    <source>
        <dbReference type="EMBL" id="QNO53703.1"/>
    </source>
</evidence>
<dbReference type="Pfam" id="PF00136">
    <property type="entry name" value="DNA_pol_B"/>
    <property type="match status" value="1"/>
</dbReference>
<dbReference type="SMART" id="SM00486">
    <property type="entry name" value="POLBc"/>
    <property type="match status" value="1"/>
</dbReference>
<dbReference type="Pfam" id="PF03104">
    <property type="entry name" value="DNA_pol_B_exo1"/>
    <property type="match status" value="1"/>
</dbReference>
<dbReference type="PANTHER" id="PTHR10322">
    <property type="entry name" value="DNA POLYMERASE CATALYTIC SUBUNIT"/>
    <property type="match status" value="1"/>
</dbReference>
<dbReference type="InterPro" id="IPR012337">
    <property type="entry name" value="RNaseH-like_sf"/>
</dbReference>
<evidence type="ECO:0000256" key="6">
    <source>
        <dbReference type="ARBA" id="ARBA00049244"/>
    </source>
</evidence>
<dbReference type="Gene3D" id="3.30.420.10">
    <property type="entry name" value="Ribonuclease H-like superfamily/Ribonuclease H"/>
    <property type="match status" value="1"/>
</dbReference>